<dbReference type="InterPro" id="IPR045379">
    <property type="entry name" value="Crinkler_N"/>
</dbReference>
<dbReference type="Pfam" id="PF20147">
    <property type="entry name" value="Crinkler"/>
    <property type="match status" value="1"/>
</dbReference>
<evidence type="ECO:0000259" key="4">
    <source>
        <dbReference type="Pfam" id="PF20147"/>
    </source>
</evidence>
<sequence length="62" mass="7155">MYKLNCIVLGDDPSRIFAVDIGETQTVSELREVIQDEKKPEFDHIDADRLKLWKVSNLIPVI</sequence>
<gene>
    <name evidence="5" type="ORF">EV702DRAFT_980692</name>
</gene>
<evidence type="ECO:0000313" key="6">
    <source>
        <dbReference type="Proteomes" id="UP000714275"/>
    </source>
</evidence>
<keyword evidence="3" id="KW-0964">Secreted</keyword>
<dbReference type="Proteomes" id="UP000714275">
    <property type="component" value="Unassembled WGS sequence"/>
</dbReference>
<protein>
    <recommendedName>
        <fullName evidence="4">Crinkler effector protein N-terminal domain-containing protein</fullName>
    </recommendedName>
</protein>
<comment type="caution">
    <text evidence="5">The sequence shown here is derived from an EMBL/GenBank/DDBJ whole genome shotgun (WGS) entry which is preliminary data.</text>
</comment>
<dbReference type="GO" id="GO:0005576">
    <property type="term" value="C:extracellular region"/>
    <property type="evidence" value="ECO:0007669"/>
    <property type="project" value="UniProtKB-SubCell"/>
</dbReference>
<feature type="domain" description="Crinkler effector protein N-terminal" evidence="4">
    <location>
        <begin position="3"/>
        <end position="56"/>
    </location>
</feature>
<proteinExistence type="predicted"/>
<organism evidence="5 6">
    <name type="scientific">Suillus placidus</name>
    <dbReference type="NCBI Taxonomy" id="48579"/>
    <lineage>
        <taxon>Eukaryota</taxon>
        <taxon>Fungi</taxon>
        <taxon>Dikarya</taxon>
        <taxon>Basidiomycota</taxon>
        <taxon>Agaricomycotina</taxon>
        <taxon>Agaricomycetes</taxon>
        <taxon>Agaricomycetidae</taxon>
        <taxon>Boletales</taxon>
        <taxon>Suillineae</taxon>
        <taxon>Suillaceae</taxon>
        <taxon>Suillus</taxon>
    </lineage>
</organism>
<evidence type="ECO:0000256" key="2">
    <source>
        <dbReference type="ARBA" id="ARBA00004613"/>
    </source>
</evidence>
<dbReference type="AlphaFoldDB" id="A0A9P6ZHQ3"/>
<dbReference type="OrthoDB" id="2427869at2759"/>
<reference evidence="5" key="1">
    <citation type="journal article" date="2020" name="New Phytol.">
        <title>Comparative genomics reveals dynamic genome evolution in host specialist ectomycorrhizal fungi.</title>
        <authorList>
            <person name="Lofgren L.A."/>
            <person name="Nguyen N.H."/>
            <person name="Vilgalys R."/>
            <person name="Ruytinx J."/>
            <person name="Liao H.L."/>
            <person name="Branco S."/>
            <person name="Kuo A."/>
            <person name="LaButti K."/>
            <person name="Lipzen A."/>
            <person name="Andreopoulos W."/>
            <person name="Pangilinan J."/>
            <person name="Riley R."/>
            <person name="Hundley H."/>
            <person name="Na H."/>
            <person name="Barry K."/>
            <person name="Grigoriev I.V."/>
            <person name="Stajich J.E."/>
            <person name="Kennedy P.G."/>
        </authorList>
    </citation>
    <scope>NUCLEOTIDE SEQUENCE</scope>
    <source>
        <strain evidence="5">DOB743</strain>
    </source>
</reference>
<evidence type="ECO:0000256" key="3">
    <source>
        <dbReference type="ARBA" id="ARBA00022525"/>
    </source>
</evidence>
<keyword evidence="6" id="KW-1185">Reference proteome</keyword>
<dbReference type="GO" id="GO:0043657">
    <property type="term" value="C:host cell"/>
    <property type="evidence" value="ECO:0007669"/>
    <property type="project" value="UniProtKB-SubCell"/>
</dbReference>
<name>A0A9P6ZHQ3_9AGAM</name>
<accession>A0A9P6ZHQ3</accession>
<evidence type="ECO:0000313" key="5">
    <source>
        <dbReference type="EMBL" id="KAG1766753.1"/>
    </source>
</evidence>
<comment type="subcellular location">
    <subcellularLocation>
        <location evidence="1">Host cell</location>
    </subcellularLocation>
    <subcellularLocation>
        <location evidence="2">Secreted</location>
    </subcellularLocation>
</comment>
<dbReference type="EMBL" id="JABBWD010000093">
    <property type="protein sequence ID" value="KAG1766753.1"/>
    <property type="molecule type" value="Genomic_DNA"/>
</dbReference>
<evidence type="ECO:0000256" key="1">
    <source>
        <dbReference type="ARBA" id="ARBA00004340"/>
    </source>
</evidence>